<dbReference type="Pfam" id="PF18541">
    <property type="entry name" value="RuvC_III"/>
    <property type="match status" value="1"/>
</dbReference>
<dbReference type="InterPro" id="IPR036397">
    <property type="entry name" value="RNaseH_sf"/>
</dbReference>
<accession>A0A3B0RU08</accession>
<evidence type="ECO:0000256" key="9">
    <source>
        <dbReference type="ARBA" id="ARBA00023125"/>
    </source>
</evidence>
<dbReference type="InterPro" id="IPR041383">
    <property type="entry name" value="RuvC_III"/>
</dbReference>
<keyword evidence="4 13" id="KW-0255">Endonuclease</keyword>
<evidence type="ECO:0000256" key="1">
    <source>
        <dbReference type="ARBA" id="ARBA00001946"/>
    </source>
</evidence>
<keyword evidence="2" id="KW-0540">Nuclease</keyword>
<feature type="domain" description="HNH Cas9-type" evidence="12">
    <location>
        <begin position="529"/>
        <end position="691"/>
    </location>
</feature>
<keyword evidence="3" id="KW-0479">Metal-binding</keyword>
<evidence type="ECO:0000256" key="2">
    <source>
        <dbReference type="ARBA" id="ARBA00022722"/>
    </source>
</evidence>
<dbReference type="GO" id="GO:0003677">
    <property type="term" value="F:DNA binding"/>
    <property type="evidence" value="ECO:0007669"/>
    <property type="project" value="UniProtKB-KW"/>
</dbReference>
<proteinExistence type="predicted"/>
<organism evidence="13">
    <name type="scientific">hydrothermal vent metagenome</name>
    <dbReference type="NCBI Taxonomy" id="652676"/>
    <lineage>
        <taxon>unclassified sequences</taxon>
        <taxon>metagenomes</taxon>
        <taxon>ecological metagenomes</taxon>
    </lineage>
</organism>
<dbReference type="Gene3D" id="3.30.420.10">
    <property type="entry name" value="Ribonuclease H-like superfamily/Ribonuclease H"/>
    <property type="match status" value="3"/>
</dbReference>
<dbReference type="GO" id="GO:0016787">
    <property type="term" value="F:hydrolase activity"/>
    <property type="evidence" value="ECO:0007669"/>
    <property type="project" value="UniProtKB-KW"/>
</dbReference>
<evidence type="ECO:0000256" key="5">
    <source>
        <dbReference type="ARBA" id="ARBA00022801"/>
    </source>
</evidence>
<protein>
    <submittedName>
        <fullName evidence="13">CRISPR-associated endonuclease Cas9</fullName>
    </submittedName>
</protein>
<dbReference type="InterPro" id="IPR028629">
    <property type="entry name" value="Cas9"/>
</dbReference>
<evidence type="ECO:0000256" key="10">
    <source>
        <dbReference type="ARBA" id="ARBA00023211"/>
    </source>
</evidence>
<evidence type="ECO:0000256" key="6">
    <source>
        <dbReference type="ARBA" id="ARBA00022842"/>
    </source>
</evidence>
<keyword evidence="11" id="KW-0175">Coiled coil</keyword>
<dbReference type="GO" id="GO:0004519">
    <property type="term" value="F:endonuclease activity"/>
    <property type="evidence" value="ECO:0007669"/>
    <property type="project" value="UniProtKB-KW"/>
</dbReference>
<dbReference type="GO" id="GO:0046872">
    <property type="term" value="F:metal ion binding"/>
    <property type="evidence" value="ECO:0007669"/>
    <property type="project" value="UniProtKB-KW"/>
</dbReference>
<keyword evidence="5" id="KW-0378">Hydrolase</keyword>
<comment type="cofactor">
    <cofactor evidence="1">
        <name>Mg(2+)</name>
        <dbReference type="ChEBI" id="CHEBI:18420"/>
    </cofactor>
</comment>
<evidence type="ECO:0000256" key="8">
    <source>
        <dbReference type="ARBA" id="ARBA00023118"/>
    </source>
</evidence>
<evidence type="ECO:0000259" key="12">
    <source>
        <dbReference type="PROSITE" id="PS51749"/>
    </source>
</evidence>
<keyword evidence="10" id="KW-0464">Manganese</keyword>
<feature type="coiled-coil region" evidence="11">
    <location>
        <begin position="529"/>
        <end position="556"/>
    </location>
</feature>
<keyword evidence="8" id="KW-0051">Antiviral defense</keyword>
<sequence>MLWRLALDMGTNSLGWAAFALGSTGEVENLMESGVRIFSDGREPSSKDRVGESLAVERRLARGARRNRDRRLRRKRQLIDRLVRFGLMPEDIEERKSLENLDPYELRAAAVERPLSAHELGRALFHIGQRRGFLSNRKSDGDDEESGKIKPKISELRAELGDRTLGQWLNDRLKAGKSTRFRGEDGDLYADRAMYKQEFDTIRAMQEPHHSLSPADWDDLRNGNKSQGFDGIFFQRKLKPVERGRCEFFIDEYRAHKDLPIAHEFRILQEVGNLQYYDGLEKHHLSDSQRAILIEKLNNQKTMSFGAVRKLKKPDGSFVFPRECLFNLENGPRDKLNGNATAVDMRNPDILGPVWDNLPANDQNDMVEMLHEAQDDEQLTADLMAKFPLNQDQAKAVSKFKLVAATTHLSRKFMMRCAAIMAEQNMRYDEAVQEVYDDNGEYLHHSKYMVDQILDKLPYYGSVLKGSVIGAKPADFNAGKNPEQHYGRINNPTVHVALNQLRKLINRLSERFGPPGEIHVELVRDLKKTAHARDKIAKENKEYAKANERRAGLFRELNNGQNPTGLDLKKIRLWEELGTDQLTRHCPFSGKVISATMLFNGEAEIEHILPFSKTLDNGTANLTVATRQANRLKSNRTPYEAFAGDHHADQGMIWRDIAERAKGLPKNKRWRFDADAMDRFEQEGGFIARQLTDNAYISKITKRYLSHICDQNKIATIPGGLTAMMRGKWHLNSLLGDHNYKERNDHRHHAIDAFVVGLTDRGMLK</sequence>
<dbReference type="GO" id="GO:0003723">
    <property type="term" value="F:RNA binding"/>
    <property type="evidence" value="ECO:0007669"/>
    <property type="project" value="UniProtKB-KW"/>
</dbReference>
<feature type="non-terminal residue" evidence="13">
    <location>
        <position position="765"/>
    </location>
</feature>
<gene>
    <name evidence="13" type="ORF">MNBD_ALPHA02-751</name>
</gene>
<reference evidence="13" key="1">
    <citation type="submission" date="2018-06" db="EMBL/GenBank/DDBJ databases">
        <authorList>
            <person name="Zhirakovskaya E."/>
        </authorList>
    </citation>
    <scope>NUCLEOTIDE SEQUENCE</scope>
</reference>
<dbReference type="InterPro" id="IPR033114">
    <property type="entry name" value="HNH_CAS9"/>
</dbReference>
<dbReference type="Pfam" id="PF18470">
    <property type="entry name" value="Cas9_a"/>
    <property type="match status" value="1"/>
</dbReference>
<dbReference type="PROSITE" id="PS51749">
    <property type="entry name" value="HNH_CAS9"/>
    <property type="match status" value="1"/>
</dbReference>
<keyword evidence="7" id="KW-0694">RNA-binding</keyword>
<evidence type="ECO:0000256" key="4">
    <source>
        <dbReference type="ARBA" id="ARBA00022759"/>
    </source>
</evidence>
<dbReference type="Pfam" id="PF13395">
    <property type="entry name" value="HNH_4"/>
    <property type="match status" value="1"/>
</dbReference>
<dbReference type="InterPro" id="IPR040619">
    <property type="entry name" value="Cas9_alpha-helical_lobe"/>
</dbReference>
<evidence type="ECO:0000256" key="7">
    <source>
        <dbReference type="ARBA" id="ARBA00022884"/>
    </source>
</evidence>
<keyword evidence="6" id="KW-0460">Magnesium</keyword>
<evidence type="ECO:0000313" key="13">
    <source>
        <dbReference type="EMBL" id="VAV94952.1"/>
    </source>
</evidence>
<evidence type="ECO:0000256" key="11">
    <source>
        <dbReference type="SAM" id="Coils"/>
    </source>
</evidence>
<evidence type="ECO:0000256" key="3">
    <source>
        <dbReference type="ARBA" id="ARBA00022723"/>
    </source>
</evidence>
<dbReference type="Gene3D" id="1.10.30.50">
    <property type="match status" value="1"/>
</dbReference>
<dbReference type="EMBL" id="UOED01000095">
    <property type="protein sequence ID" value="VAV94952.1"/>
    <property type="molecule type" value="Genomic_DNA"/>
</dbReference>
<dbReference type="AlphaFoldDB" id="A0A3B0RU08"/>
<dbReference type="GO" id="GO:0051607">
    <property type="term" value="P:defense response to virus"/>
    <property type="evidence" value="ECO:0007669"/>
    <property type="project" value="UniProtKB-KW"/>
</dbReference>
<dbReference type="InterPro" id="IPR003615">
    <property type="entry name" value="HNH_nuc"/>
</dbReference>
<keyword evidence="9" id="KW-0238">DNA-binding</keyword>
<dbReference type="NCBIfam" id="TIGR01865">
    <property type="entry name" value="cas_Csn1"/>
    <property type="match status" value="1"/>
</dbReference>
<name>A0A3B0RU08_9ZZZZ</name>